<keyword evidence="2" id="KW-1185">Reference proteome</keyword>
<reference evidence="1 2" key="1">
    <citation type="journal article" date="2012" name="Stand. Genomic Sci.">
        <title>Complete genome sequencing and analysis of Saprospira grandis str. Lewin, a predatory marine bacterium.</title>
        <authorList>
            <person name="Saw J.H."/>
            <person name="Yuryev A."/>
            <person name="Kanbe M."/>
            <person name="Hou S."/>
            <person name="Young A.G."/>
            <person name="Aizawa S."/>
            <person name="Alam M."/>
        </authorList>
    </citation>
    <scope>NUCLEOTIDE SEQUENCE [LARGE SCALE GENOMIC DNA]</scope>
    <source>
        <strain evidence="1 2">Lewin</strain>
    </source>
</reference>
<organism evidence="1 2">
    <name type="scientific">Saprospira grandis (strain Lewin)</name>
    <dbReference type="NCBI Taxonomy" id="984262"/>
    <lineage>
        <taxon>Bacteria</taxon>
        <taxon>Pseudomonadati</taxon>
        <taxon>Bacteroidota</taxon>
        <taxon>Saprospiria</taxon>
        <taxon>Saprospirales</taxon>
        <taxon>Saprospiraceae</taxon>
        <taxon>Saprospira</taxon>
    </lineage>
</organism>
<evidence type="ECO:0000313" key="2">
    <source>
        <dbReference type="Proteomes" id="UP000007519"/>
    </source>
</evidence>
<evidence type="ECO:0000313" key="1">
    <source>
        <dbReference type="EMBL" id="AFC23643.1"/>
    </source>
</evidence>
<dbReference type="AlphaFoldDB" id="H6L2I5"/>
<dbReference type="EMBL" id="CP002831">
    <property type="protein sequence ID" value="AFC23643.1"/>
    <property type="molecule type" value="Genomic_DNA"/>
</dbReference>
<proteinExistence type="predicted"/>
<accession>H6L2I5</accession>
<sequence>MGFLDLIYTLKNPYFGLVQPLGFAACYSSPRALALGLAKGQIGLGA</sequence>
<protein>
    <submittedName>
        <fullName evidence="1">Uncharacterized protein</fullName>
    </submittedName>
</protein>
<dbReference type="Proteomes" id="UP000007519">
    <property type="component" value="Chromosome"/>
</dbReference>
<gene>
    <name evidence="1" type="ordered locus">SGRA_0907</name>
</gene>
<dbReference type="KEGG" id="sgn:SGRA_0907"/>
<name>H6L2I5_SAPGL</name>
<dbReference type="HOGENOM" id="CLU_3188859_0_0_10"/>